<organism evidence="1 2">
    <name type="scientific">Enterocloster hominis</name>
    <name type="common">ex Liu et al. 2021</name>
    <dbReference type="NCBI Taxonomy" id="2763663"/>
    <lineage>
        <taxon>Bacteria</taxon>
        <taxon>Bacillati</taxon>
        <taxon>Bacillota</taxon>
        <taxon>Clostridia</taxon>
        <taxon>Lachnospirales</taxon>
        <taxon>Lachnospiraceae</taxon>
        <taxon>Enterocloster</taxon>
    </lineage>
</organism>
<dbReference type="PROSITE" id="PS51257">
    <property type="entry name" value="PROKAR_LIPOPROTEIN"/>
    <property type="match status" value="1"/>
</dbReference>
<evidence type="ECO:0008006" key="3">
    <source>
        <dbReference type="Google" id="ProtNLM"/>
    </source>
</evidence>
<name>A0ABR7NR55_9FIRM</name>
<sequence>MKKFIIVIAVAMSLTLSGCKDHTVQEPSEITQENEIETIAESIANTEYDSIEDFLQNSNATVFMMDSKQPYNNVATNSNAANSNATTFNAIDKNVSDSQSYISIIYECEVNDDTFKVDLSTFKTSEGAEQLAYVVDSNPGIFTEVNISGISAYYCPGSEYDWFDCYAMIINKKLVVIDIEKGYDTYIEDVLNNIVLQ</sequence>
<evidence type="ECO:0000313" key="2">
    <source>
        <dbReference type="Proteomes" id="UP000647491"/>
    </source>
</evidence>
<comment type="caution">
    <text evidence="1">The sequence shown here is derived from an EMBL/GenBank/DDBJ whole genome shotgun (WGS) entry which is preliminary data.</text>
</comment>
<dbReference type="Proteomes" id="UP000647491">
    <property type="component" value="Unassembled WGS sequence"/>
</dbReference>
<reference evidence="1 2" key="1">
    <citation type="submission" date="2020-08" db="EMBL/GenBank/DDBJ databases">
        <title>Genome public.</title>
        <authorList>
            <person name="Liu C."/>
            <person name="Sun Q."/>
        </authorList>
    </citation>
    <scope>NUCLEOTIDE SEQUENCE [LARGE SCALE GENOMIC DNA]</scope>
    <source>
        <strain evidence="1 2">BX10</strain>
    </source>
</reference>
<dbReference type="RefSeq" id="WP_262427074.1">
    <property type="nucleotide sequence ID" value="NZ_JACRTJ010000010.1"/>
</dbReference>
<evidence type="ECO:0000313" key="1">
    <source>
        <dbReference type="EMBL" id="MBC8598468.1"/>
    </source>
</evidence>
<proteinExistence type="predicted"/>
<protein>
    <recommendedName>
        <fullName evidence="3">DUF4367 domain-containing protein</fullName>
    </recommendedName>
</protein>
<accession>A0ABR7NR55</accession>
<dbReference type="EMBL" id="JACRTJ010000010">
    <property type="protein sequence ID" value="MBC8598468.1"/>
    <property type="molecule type" value="Genomic_DNA"/>
</dbReference>
<gene>
    <name evidence="1" type="ORF">H8708_04350</name>
</gene>
<keyword evidence="2" id="KW-1185">Reference proteome</keyword>